<feature type="transmembrane region" description="Helical" evidence="6">
    <location>
        <begin position="191"/>
        <end position="212"/>
    </location>
</feature>
<evidence type="ECO:0000256" key="1">
    <source>
        <dbReference type="ARBA" id="ARBA00004141"/>
    </source>
</evidence>
<comment type="subcellular location">
    <subcellularLocation>
        <location evidence="1">Membrane</location>
        <topology evidence="1">Multi-pass membrane protein</topology>
    </subcellularLocation>
</comment>
<proteinExistence type="predicted"/>
<evidence type="ECO:0000256" key="3">
    <source>
        <dbReference type="ARBA" id="ARBA00022748"/>
    </source>
</evidence>
<evidence type="ECO:0000256" key="6">
    <source>
        <dbReference type="SAM" id="Phobius"/>
    </source>
</evidence>
<keyword evidence="2 6" id="KW-0812">Transmembrane</keyword>
<organism evidence="8 9">
    <name type="scientific">Neolewinella xylanilytica</name>
    <dbReference type="NCBI Taxonomy" id="1514080"/>
    <lineage>
        <taxon>Bacteria</taxon>
        <taxon>Pseudomonadati</taxon>
        <taxon>Bacteroidota</taxon>
        <taxon>Saprospiria</taxon>
        <taxon>Saprospirales</taxon>
        <taxon>Lewinellaceae</taxon>
        <taxon>Neolewinella</taxon>
    </lineage>
</organism>
<keyword evidence="3" id="KW-0201">Cytochrome c-type biogenesis</keyword>
<gene>
    <name evidence="8" type="ORF">CLV84_3450</name>
</gene>
<evidence type="ECO:0000313" key="9">
    <source>
        <dbReference type="Proteomes" id="UP000237662"/>
    </source>
</evidence>
<dbReference type="EMBL" id="PTJC01000006">
    <property type="protein sequence ID" value="PPK86519.1"/>
    <property type="molecule type" value="Genomic_DNA"/>
</dbReference>
<evidence type="ECO:0000256" key="4">
    <source>
        <dbReference type="ARBA" id="ARBA00022989"/>
    </source>
</evidence>
<comment type="caution">
    <text evidence="8">The sequence shown here is derived from an EMBL/GenBank/DDBJ whole genome shotgun (WGS) entry which is preliminary data.</text>
</comment>
<dbReference type="AlphaFoldDB" id="A0A2S6I5W0"/>
<feature type="domain" description="Cytochrome c assembly protein" evidence="7">
    <location>
        <begin position="189"/>
        <end position="337"/>
    </location>
</feature>
<evidence type="ECO:0000256" key="2">
    <source>
        <dbReference type="ARBA" id="ARBA00022692"/>
    </source>
</evidence>
<dbReference type="PANTHER" id="PTHR30071:SF1">
    <property type="entry name" value="CYTOCHROME B_B6 PROTEIN-RELATED"/>
    <property type="match status" value="1"/>
</dbReference>
<dbReference type="Pfam" id="PF01578">
    <property type="entry name" value="Cytochrom_C_asm"/>
    <property type="match status" value="1"/>
</dbReference>
<evidence type="ECO:0000313" key="8">
    <source>
        <dbReference type="EMBL" id="PPK86519.1"/>
    </source>
</evidence>
<feature type="transmembrane region" description="Helical" evidence="6">
    <location>
        <begin position="21"/>
        <end position="42"/>
    </location>
</feature>
<dbReference type="InterPro" id="IPR045062">
    <property type="entry name" value="Cyt_c_biogenesis_CcsA/CcmC"/>
</dbReference>
<feature type="transmembrane region" description="Helical" evidence="6">
    <location>
        <begin position="312"/>
        <end position="329"/>
    </location>
</feature>
<dbReference type="PANTHER" id="PTHR30071">
    <property type="entry name" value="HEME EXPORTER PROTEIN C"/>
    <property type="match status" value="1"/>
</dbReference>
<feature type="transmembrane region" description="Helical" evidence="6">
    <location>
        <begin position="359"/>
        <end position="381"/>
    </location>
</feature>
<feature type="transmembrane region" description="Helical" evidence="6">
    <location>
        <begin position="244"/>
        <end position="267"/>
    </location>
</feature>
<name>A0A2S6I5W0_9BACT</name>
<feature type="transmembrane region" description="Helical" evidence="6">
    <location>
        <begin position="279"/>
        <end position="300"/>
    </location>
</feature>
<accession>A0A2S6I5W0</accession>
<keyword evidence="5 6" id="KW-0472">Membrane</keyword>
<dbReference type="Proteomes" id="UP000237662">
    <property type="component" value="Unassembled WGS sequence"/>
</dbReference>
<reference evidence="8 9" key="1">
    <citation type="submission" date="2018-02" db="EMBL/GenBank/DDBJ databases">
        <title>Genomic Encyclopedia of Archaeal and Bacterial Type Strains, Phase II (KMG-II): from individual species to whole genera.</title>
        <authorList>
            <person name="Goeker M."/>
        </authorList>
    </citation>
    <scope>NUCLEOTIDE SEQUENCE [LARGE SCALE GENOMIC DNA]</scope>
    <source>
        <strain evidence="8 9">DSM 29526</strain>
    </source>
</reference>
<keyword evidence="9" id="KW-1185">Reference proteome</keyword>
<evidence type="ECO:0000259" key="7">
    <source>
        <dbReference type="Pfam" id="PF01578"/>
    </source>
</evidence>
<dbReference type="GO" id="GO:0005886">
    <property type="term" value="C:plasma membrane"/>
    <property type="evidence" value="ECO:0007669"/>
    <property type="project" value="TreeGrafter"/>
</dbReference>
<dbReference type="GO" id="GO:0017004">
    <property type="term" value="P:cytochrome complex assembly"/>
    <property type="evidence" value="ECO:0007669"/>
    <property type="project" value="UniProtKB-KW"/>
</dbReference>
<keyword evidence="4 6" id="KW-1133">Transmembrane helix</keyword>
<evidence type="ECO:0000256" key="5">
    <source>
        <dbReference type="ARBA" id="ARBA00023136"/>
    </source>
</evidence>
<dbReference type="GO" id="GO:0020037">
    <property type="term" value="F:heme binding"/>
    <property type="evidence" value="ECO:0007669"/>
    <property type="project" value="InterPro"/>
</dbReference>
<protein>
    <submittedName>
        <fullName evidence="8">Heme exporter protein C</fullName>
    </submittedName>
</protein>
<dbReference type="InterPro" id="IPR002541">
    <property type="entry name" value="Cyt_c_assembly"/>
</dbReference>
<sequence>MVEEKFKRYLCGMERLMGQSWWKVLSVLILVYAITAGMLVPLKPNLLSVTPNAAQLGTTQRFDLVGYNTEFTADEGATRAWLNYGDGYALEASRVDVVDDRRATVTFEVPAFLPADRPENKKLSLIVSGPGSGAFVSPDVVVIRQSAAPPDLAGVQEAWQRTAMQKGDLTAYDGMSYPYRSLLSETIRNTYFHVSLWFAMMFLFIAAVTYSVKYLRRKTKQDRAEIPDVVPLSEISKLERADTWAVVFTGVGMLFGVLGLLTGAVWAKYTWGSFWNWDIKQFTTLIALLIYGGYFVLRAAFPDPERRARLGAVYNIFAFVCLIPLIYILPRLSTTSLHPGAEGNPAMGGEDLDNTMRMVFYPTIIGWTLFGGWMATVAYRTRVLGERLLRRDETY</sequence>